<keyword evidence="2" id="KW-0812">Transmembrane</keyword>
<organism evidence="3 4">
    <name type="scientific">Ahrensia kielensis</name>
    <dbReference type="NCBI Taxonomy" id="76980"/>
    <lineage>
        <taxon>Bacteria</taxon>
        <taxon>Pseudomonadati</taxon>
        <taxon>Pseudomonadota</taxon>
        <taxon>Alphaproteobacteria</taxon>
        <taxon>Hyphomicrobiales</taxon>
        <taxon>Ahrensiaceae</taxon>
        <taxon>Ahrensia</taxon>
    </lineage>
</organism>
<dbReference type="InterPro" id="IPR052205">
    <property type="entry name" value="FliO/MopB"/>
</dbReference>
<dbReference type="PANTHER" id="PTHR38766:SF1">
    <property type="entry name" value="FLAGELLAR PROTEIN FLIO"/>
    <property type="match status" value="1"/>
</dbReference>
<dbReference type="PANTHER" id="PTHR38766">
    <property type="entry name" value="FLAGELLAR PROTEIN FLIO"/>
    <property type="match status" value="1"/>
</dbReference>
<evidence type="ECO:0000313" key="4">
    <source>
        <dbReference type="Proteomes" id="UP001477870"/>
    </source>
</evidence>
<gene>
    <name evidence="3" type="ORF">WNY59_06750</name>
</gene>
<dbReference type="Proteomes" id="UP001477870">
    <property type="component" value="Unassembled WGS sequence"/>
</dbReference>
<feature type="region of interest" description="Disordered" evidence="1">
    <location>
        <begin position="98"/>
        <end position="120"/>
    </location>
</feature>
<feature type="compositionally biased region" description="Basic and acidic residues" evidence="1">
    <location>
        <begin position="98"/>
        <end position="117"/>
    </location>
</feature>
<accession>A0ABU9T574</accession>
<keyword evidence="2" id="KW-1133">Transmembrane helix</keyword>
<feature type="region of interest" description="Disordered" evidence="1">
    <location>
        <begin position="167"/>
        <end position="192"/>
    </location>
</feature>
<keyword evidence="4" id="KW-1185">Reference proteome</keyword>
<protein>
    <recommendedName>
        <fullName evidence="5">Flagellar biosynthesis protein FliO</fullName>
    </recommendedName>
</protein>
<evidence type="ECO:0000256" key="2">
    <source>
        <dbReference type="SAM" id="Phobius"/>
    </source>
</evidence>
<name>A0ABU9T574_9HYPH</name>
<dbReference type="EMBL" id="JBBMQO010000003">
    <property type="protein sequence ID" value="MEM5501286.1"/>
    <property type="molecule type" value="Genomic_DNA"/>
</dbReference>
<comment type="caution">
    <text evidence="3">The sequence shown here is derived from an EMBL/GenBank/DDBJ whole genome shotgun (WGS) entry which is preliminary data.</text>
</comment>
<reference evidence="3 4" key="1">
    <citation type="submission" date="2024-03" db="EMBL/GenBank/DDBJ databases">
        <title>Community enrichment and isolation of bacterial strains for fucoidan degradation.</title>
        <authorList>
            <person name="Sichert A."/>
        </authorList>
    </citation>
    <scope>NUCLEOTIDE SEQUENCE [LARGE SCALE GENOMIC DNA]</scope>
    <source>
        <strain evidence="3 4">AS62</strain>
    </source>
</reference>
<evidence type="ECO:0000256" key="1">
    <source>
        <dbReference type="SAM" id="MobiDB-lite"/>
    </source>
</evidence>
<keyword evidence="2" id="KW-0472">Membrane</keyword>
<evidence type="ECO:0008006" key="5">
    <source>
        <dbReference type="Google" id="ProtNLM"/>
    </source>
</evidence>
<feature type="region of interest" description="Disordered" evidence="1">
    <location>
        <begin position="224"/>
        <end position="261"/>
    </location>
</feature>
<feature type="compositionally biased region" description="Basic and acidic residues" evidence="1">
    <location>
        <begin position="243"/>
        <end position="258"/>
    </location>
</feature>
<evidence type="ECO:0000313" key="3">
    <source>
        <dbReference type="EMBL" id="MEM5501286.1"/>
    </source>
</evidence>
<proteinExistence type="predicted"/>
<feature type="transmembrane region" description="Helical" evidence="2">
    <location>
        <begin position="16"/>
        <end position="37"/>
    </location>
</feature>
<sequence length="275" mass="30114">MFEWLAEQFGEQTALIIYYFVIFVALIIAVFILRWLWKTMSGGTFVHGAKSERRLAVVDATAVDSRRRLVLVRRDNVEHLVMIGGMSDVLIESNIGERKASPAPERKETTAKVRSPENNKAAPVAAAPISAAAAAVTPIASNSPRAKEPEPVVETLVASVPDVSHEATPTIEPQVQPSTPTTITPPAPRVKEPQKLEPMIEVATNEAFSEHDFDLDISASDLTAGIEKPSRTVNTFEPTVDFPSDKSERANNDEAREPMEDEMEALLNKLTSSDK</sequence>
<dbReference type="RefSeq" id="WP_342847817.1">
    <property type="nucleotide sequence ID" value="NZ_JBBMQO010000003.1"/>
</dbReference>